<name>A0A1W1EIB6_9ZZZZ</name>
<comment type="similarity">
    <text evidence="2">Belongs to the complex I subunit 3 family.</text>
</comment>
<keyword evidence="9" id="KW-0520">NAD</keyword>
<organism evidence="12">
    <name type="scientific">hydrothermal vent metagenome</name>
    <dbReference type="NCBI Taxonomy" id="652676"/>
    <lineage>
        <taxon>unclassified sequences</taxon>
        <taxon>metagenomes</taxon>
        <taxon>ecological metagenomes</taxon>
    </lineage>
</organism>
<dbReference type="Pfam" id="PF00507">
    <property type="entry name" value="Oxidored_q4"/>
    <property type="match status" value="1"/>
</dbReference>
<keyword evidence="5 11" id="KW-0812">Transmembrane</keyword>
<feature type="transmembrane region" description="Helical" evidence="11">
    <location>
        <begin position="20"/>
        <end position="42"/>
    </location>
</feature>
<dbReference type="GO" id="GO:0016651">
    <property type="term" value="F:oxidoreductase activity, acting on NAD(P)H"/>
    <property type="evidence" value="ECO:0007669"/>
    <property type="project" value="InterPro"/>
</dbReference>
<dbReference type="GO" id="GO:0008137">
    <property type="term" value="F:NADH dehydrogenase (ubiquinone) activity"/>
    <property type="evidence" value="ECO:0007669"/>
    <property type="project" value="InterPro"/>
</dbReference>
<dbReference type="InterPro" id="IPR000440">
    <property type="entry name" value="NADH_UbQ/plastoQ_OxRdtase_su3"/>
</dbReference>
<dbReference type="InterPro" id="IPR023043">
    <property type="entry name" value="NAD(P)H_OxRDtase_bac/plastid"/>
</dbReference>
<keyword evidence="12" id="KW-0830">Ubiquinone</keyword>
<feature type="transmembrane region" description="Helical" evidence="11">
    <location>
        <begin position="79"/>
        <end position="101"/>
    </location>
</feature>
<feature type="transmembrane region" description="Helical" evidence="11">
    <location>
        <begin position="107"/>
        <end position="129"/>
    </location>
</feature>
<sequence length="140" mass="16217">MRIFSLKKGLMMTHIVTDHPYFGVFVLFALTAVAFPATLFLARLVSRKLAKLDTEKLKLTIYECGPEVTKQPNTISVQFYLIALLFILFDVEIIFMFPWAIDFKLLGWFGFVEMVLFILLLTIGFVYAWKKGALEWHSIK</sequence>
<dbReference type="HAMAP" id="MF_01394">
    <property type="entry name" value="NDH1_NuoA"/>
    <property type="match status" value="1"/>
</dbReference>
<evidence type="ECO:0000256" key="7">
    <source>
        <dbReference type="ARBA" id="ARBA00022967"/>
    </source>
</evidence>
<dbReference type="GO" id="GO:0030964">
    <property type="term" value="C:NADH dehydrogenase complex"/>
    <property type="evidence" value="ECO:0007669"/>
    <property type="project" value="TreeGrafter"/>
</dbReference>
<dbReference type="AlphaFoldDB" id="A0A1W1EIB6"/>
<evidence type="ECO:0000256" key="9">
    <source>
        <dbReference type="ARBA" id="ARBA00023027"/>
    </source>
</evidence>
<evidence type="ECO:0000256" key="2">
    <source>
        <dbReference type="ARBA" id="ARBA00008472"/>
    </source>
</evidence>
<proteinExistence type="inferred from homology"/>
<evidence type="ECO:0000256" key="6">
    <source>
        <dbReference type="ARBA" id="ARBA00022719"/>
    </source>
</evidence>
<evidence type="ECO:0000256" key="3">
    <source>
        <dbReference type="ARBA" id="ARBA00022448"/>
    </source>
</evidence>
<dbReference type="PANTHER" id="PTHR11058:SF22">
    <property type="entry name" value="NADH-QUINONE OXIDOREDUCTASE SUBUNIT A"/>
    <property type="match status" value="1"/>
</dbReference>
<protein>
    <submittedName>
        <fullName evidence="12">NADH ubiquinone oxidoreductase chain A</fullName>
        <ecNumber evidence="12">1.6.5.3</ecNumber>
    </submittedName>
</protein>
<gene>
    <name evidence="12" type="ORF">MNB_SV-15-325</name>
</gene>
<reference evidence="12" key="1">
    <citation type="submission" date="2016-10" db="EMBL/GenBank/DDBJ databases">
        <authorList>
            <person name="de Groot N.N."/>
        </authorList>
    </citation>
    <scope>NUCLEOTIDE SEQUENCE</scope>
</reference>
<keyword evidence="4" id="KW-1003">Cell membrane</keyword>
<dbReference type="NCBIfam" id="NF006303">
    <property type="entry name" value="PRK08489.1"/>
    <property type="match status" value="1"/>
</dbReference>
<comment type="subcellular location">
    <subcellularLocation>
        <location evidence="1">Membrane</location>
        <topology evidence="1">Multi-pass membrane protein</topology>
    </subcellularLocation>
</comment>
<keyword evidence="7" id="KW-1278">Translocase</keyword>
<evidence type="ECO:0000313" key="12">
    <source>
        <dbReference type="EMBL" id="SHO80611.1"/>
    </source>
</evidence>
<keyword evidence="12" id="KW-0560">Oxidoreductase</keyword>
<evidence type="ECO:0000256" key="5">
    <source>
        <dbReference type="ARBA" id="ARBA00022692"/>
    </source>
</evidence>
<evidence type="ECO:0000256" key="8">
    <source>
        <dbReference type="ARBA" id="ARBA00022989"/>
    </source>
</evidence>
<keyword evidence="6" id="KW-0874">Quinone</keyword>
<evidence type="ECO:0000256" key="4">
    <source>
        <dbReference type="ARBA" id="ARBA00022475"/>
    </source>
</evidence>
<evidence type="ECO:0000256" key="11">
    <source>
        <dbReference type="SAM" id="Phobius"/>
    </source>
</evidence>
<keyword evidence="8 11" id="KW-1133">Transmembrane helix</keyword>
<evidence type="ECO:0000256" key="10">
    <source>
        <dbReference type="ARBA" id="ARBA00023136"/>
    </source>
</evidence>
<dbReference type="EMBL" id="FRYL01000014">
    <property type="protein sequence ID" value="SHO80611.1"/>
    <property type="molecule type" value="Genomic_DNA"/>
</dbReference>
<evidence type="ECO:0000256" key="1">
    <source>
        <dbReference type="ARBA" id="ARBA00004141"/>
    </source>
</evidence>
<dbReference type="Gene3D" id="1.20.58.1610">
    <property type="entry name" value="NADH:ubiquinone/plastoquinone oxidoreductase, chain 3"/>
    <property type="match status" value="1"/>
</dbReference>
<dbReference type="EC" id="1.6.5.3" evidence="12"/>
<dbReference type="PANTHER" id="PTHR11058">
    <property type="entry name" value="NADH-UBIQUINONE OXIDOREDUCTASE CHAIN 3"/>
    <property type="match status" value="1"/>
</dbReference>
<dbReference type="GO" id="GO:0048038">
    <property type="term" value="F:quinone binding"/>
    <property type="evidence" value="ECO:0007669"/>
    <property type="project" value="UniProtKB-KW"/>
</dbReference>
<dbReference type="InterPro" id="IPR038430">
    <property type="entry name" value="NDAH_ubi_oxred_su3_sf"/>
</dbReference>
<keyword evidence="10 11" id="KW-0472">Membrane</keyword>
<keyword evidence="3" id="KW-0813">Transport</keyword>
<accession>A0A1W1EIB6</accession>